<accession>A0ABM8FM89</accession>
<dbReference type="Proteomes" id="UP001321445">
    <property type="component" value="Chromosome"/>
</dbReference>
<evidence type="ECO:0000259" key="1">
    <source>
        <dbReference type="Pfam" id="PF18480"/>
    </source>
</evidence>
<name>A0ABM8FM89_9BACT</name>
<evidence type="ECO:0000313" key="3">
    <source>
        <dbReference type="Proteomes" id="UP001321445"/>
    </source>
</evidence>
<reference evidence="2 3" key="1">
    <citation type="submission" date="2023-03" db="EMBL/GenBank/DDBJ databases">
        <title>Description of Hydrogenimonas sp. ISO32.</title>
        <authorList>
            <person name="Mino S."/>
            <person name="Fukazawa S."/>
            <person name="Sawabe T."/>
        </authorList>
    </citation>
    <scope>NUCLEOTIDE SEQUENCE [LARGE SCALE GENOMIC DNA]</scope>
    <source>
        <strain evidence="2 3">ISO32</strain>
    </source>
</reference>
<keyword evidence="3" id="KW-1185">Reference proteome</keyword>
<proteinExistence type="predicted"/>
<protein>
    <recommendedName>
        <fullName evidence="1">DUF5615 domain-containing protein</fullName>
    </recommendedName>
</protein>
<sequence>MKYRLLFDNNISHRVVSRIAEHFPEASHVMLLGLDEAKDSEVWHYARRNRYAIVTKDSDFNDIAILKGSPPKVVWIKIGNCRVDETVAFLIEKRETIANFLDDETSVILEI</sequence>
<organism evidence="2 3">
    <name type="scientific">Hydrogenimonas cancrithermarum</name>
    <dbReference type="NCBI Taxonomy" id="2993563"/>
    <lineage>
        <taxon>Bacteria</taxon>
        <taxon>Pseudomonadati</taxon>
        <taxon>Campylobacterota</taxon>
        <taxon>Epsilonproteobacteria</taxon>
        <taxon>Campylobacterales</taxon>
        <taxon>Hydrogenimonadaceae</taxon>
        <taxon>Hydrogenimonas</taxon>
    </lineage>
</organism>
<dbReference type="InterPro" id="IPR041049">
    <property type="entry name" value="DUF5615"/>
</dbReference>
<dbReference type="RefSeq" id="WP_286336448.1">
    <property type="nucleotide sequence ID" value="NZ_AP027370.1"/>
</dbReference>
<dbReference type="Pfam" id="PF18480">
    <property type="entry name" value="DUF5615"/>
    <property type="match status" value="1"/>
</dbReference>
<dbReference type="EMBL" id="AP027370">
    <property type="protein sequence ID" value="BDY13498.1"/>
    <property type="molecule type" value="Genomic_DNA"/>
</dbReference>
<evidence type="ECO:0000313" key="2">
    <source>
        <dbReference type="EMBL" id="BDY13498.1"/>
    </source>
</evidence>
<feature type="domain" description="DUF5615" evidence="1">
    <location>
        <begin position="4"/>
        <end position="110"/>
    </location>
</feature>
<gene>
    <name evidence="2" type="ORF">HCR_18100</name>
</gene>